<proteinExistence type="predicted"/>
<dbReference type="PANTHER" id="PTHR36809:SF1">
    <property type="entry name" value="TRANSMEMBRANE PROTEIN"/>
    <property type="match status" value="1"/>
</dbReference>
<evidence type="ECO:0000313" key="1">
    <source>
        <dbReference type="EMBL" id="OMP04278.1"/>
    </source>
</evidence>
<dbReference type="EMBL" id="AWUE01014269">
    <property type="protein sequence ID" value="OMP04278.1"/>
    <property type="molecule type" value="Genomic_DNA"/>
</dbReference>
<reference evidence="2" key="1">
    <citation type="submission" date="2013-09" db="EMBL/GenBank/DDBJ databases">
        <title>Corchorus olitorius genome sequencing.</title>
        <authorList>
            <person name="Alam M."/>
            <person name="Haque M.S."/>
            <person name="Islam M.S."/>
            <person name="Emdad E.M."/>
            <person name="Islam M.M."/>
            <person name="Ahmed B."/>
            <person name="Halim A."/>
            <person name="Hossen Q.M.M."/>
            <person name="Hossain M.Z."/>
            <person name="Ahmed R."/>
            <person name="Khan M.M."/>
            <person name="Islam R."/>
            <person name="Rashid M.M."/>
            <person name="Khan S.A."/>
            <person name="Rahman M.S."/>
            <person name="Alam M."/>
            <person name="Yahiya A.S."/>
            <person name="Khan M.S."/>
            <person name="Azam M.S."/>
            <person name="Haque T."/>
            <person name="Lashkar M.Z.H."/>
            <person name="Akhand A.I."/>
            <person name="Morshed G."/>
            <person name="Roy S."/>
            <person name="Uddin K.S."/>
            <person name="Rabeya T."/>
            <person name="Hossain A.S."/>
            <person name="Chowdhury A."/>
            <person name="Snigdha A.R."/>
            <person name="Mortoza M.S."/>
            <person name="Matin S.A."/>
            <person name="Hoque S.M.E."/>
            <person name="Islam M.K."/>
            <person name="Roy D.K."/>
            <person name="Haider R."/>
            <person name="Moosa M.M."/>
            <person name="Elias S.M."/>
            <person name="Hasan A.M."/>
            <person name="Jahan S."/>
            <person name="Shafiuddin M."/>
            <person name="Mahmood N."/>
            <person name="Shommy N.S."/>
        </authorList>
    </citation>
    <scope>NUCLEOTIDE SEQUENCE [LARGE SCALE GENOMIC DNA]</scope>
    <source>
        <strain evidence="2">cv. O-4</strain>
    </source>
</reference>
<dbReference type="AlphaFoldDB" id="A0A1R3KB75"/>
<dbReference type="PANTHER" id="PTHR36809">
    <property type="entry name" value="TRANSMEMBRANE PROTEIN"/>
    <property type="match status" value="1"/>
</dbReference>
<sequence length="176" mass="19528">MEASLCTSPISIPHSKPTFPKHPNPTVQFACTQRCNALVGKNPRPTTKVAASIQDVSAIADPARVDITWQIVVGTIGYFNNFYYVSTGFTPFVVAGIEFSKRIIAQRRCEECRGSGLVLRENGYFKCPECGGFLPWQSWKRFFTAASVYKEDETWKAGNSTDAGLRSMIISHPLID</sequence>
<evidence type="ECO:0008006" key="3">
    <source>
        <dbReference type="Google" id="ProtNLM"/>
    </source>
</evidence>
<protein>
    <recommendedName>
        <fullName evidence="3">Viral late gene transcription factor 3 zinc ribbon domain-containing protein</fullName>
    </recommendedName>
</protein>
<name>A0A1R3KB75_9ROSI</name>
<organism evidence="1 2">
    <name type="scientific">Corchorus olitorius</name>
    <dbReference type="NCBI Taxonomy" id="93759"/>
    <lineage>
        <taxon>Eukaryota</taxon>
        <taxon>Viridiplantae</taxon>
        <taxon>Streptophyta</taxon>
        <taxon>Embryophyta</taxon>
        <taxon>Tracheophyta</taxon>
        <taxon>Spermatophyta</taxon>
        <taxon>Magnoliopsida</taxon>
        <taxon>eudicotyledons</taxon>
        <taxon>Gunneridae</taxon>
        <taxon>Pentapetalae</taxon>
        <taxon>rosids</taxon>
        <taxon>malvids</taxon>
        <taxon>Malvales</taxon>
        <taxon>Malvaceae</taxon>
        <taxon>Grewioideae</taxon>
        <taxon>Apeibeae</taxon>
        <taxon>Corchorus</taxon>
    </lineage>
</organism>
<keyword evidence="2" id="KW-1185">Reference proteome</keyword>
<dbReference type="OrthoDB" id="2018625at2759"/>
<accession>A0A1R3KB75</accession>
<dbReference type="Proteomes" id="UP000187203">
    <property type="component" value="Unassembled WGS sequence"/>
</dbReference>
<comment type="caution">
    <text evidence="1">The sequence shown here is derived from an EMBL/GenBank/DDBJ whole genome shotgun (WGS) entry which is preliminary data.</text>
</comment>
<gene>
    <name evidence="1" type="ORF">COLO4_09786</name>
</gene>
<evidence type="ECO:0000313" key="2">
    <source>
        <dbReference type="Proteomes" id="UP000187203"/>
    </source>
</evidence>